<evidence type="ECO:0000313" key="2">
    <source>
        <dbReference type="Proteomes" id="UP001060215"/>
    </source>
</evidence>
<evidence type="ECO:0000313" key="1">
    <source>
        <dbReference type="EMBL" id="KAI7995097.1"/>
    </source>
</evidence>
<proteinExistence type="predicted"/>
<sequence>MELQEAHYPLPGLLPTKSVIQTLAAKILTCSPPLTTPSADGIDVISISLRQENALDVTIDSLSIGSFHAMERGVLTVHSAGNTGLSTVRASGNAVNGFHLNGSEFSLVQGMEVTGTCDEYSPGLCEVGCLDSSKVKGKIVVCNDVKGMNEAHRAGALGSIVSHGLVKDASFVVPLPALLLNQTDNALLQSYIRSTKMPQANILKSESLHDSAAPIVASFSSKGPNIIISGILKPDITALGIDILAAYSLVASPTDDLLDKKKSVKFSVLSRTSISCPHVAGVAAYLTSLHPDWSPSAIKSTLMTTTPPMNAKKNPAAEFGYGAGHLDPVNSANPGLVYETFKDNYIKMSCSMGYNSSKLRKMLGDNSNCPEGPKGSSKELNYPSMTVQVEAKKPFTAKFPRTVTNVGFKNSPYKAEISKDDLVNVSMEPRILSFNSLNEKKSFVGTISGEGLDDSKSVSVSLVWSDGTHRVQSPIVIYTSMYFNA</sequence>
<dbReference type="Proteomes" id="UP001060215">
    <property type="component" value="Chromosome 12"/>
</dbReference>
<comment type="caution">
    <text evidence="1">The sequence shown here is derived from an EMBL/GenBank/DDBJ whole genome shotgun (WGS) entry which is preliminary data.</text>
</comment>
<protein>
    <submittedName>
        <fullName evidence="1">Subtilisin-like protease SBT4.3</fullName>
    </submittedName>
</protein>
<dbReference type="EMBL" id="CM045769">
    <property type="protein sequence ID" value="KAI7995097.1"/>
    <property type="molecule type" value="Genomic_DNA"/>
</dbReference>
<organism evidence="1 2">
    <name type="scientific">Camellia lanceoleosa</name>
    <dbReference type="NCBI Taxonomy" id="1840588"/>
    <lineage>
        <taxon>Eukaryota</taxon>
        <taxon>Viridiplantae</taxon>
        <taxon>Streptophyta</taxon>
        <taxon>Embryophyta</taxon>
        <taxon>Tracheophyta</taxon>
        <taxon>Spermatophyta</taxon>
        <taxon>Magnoliopsida</taxon>
        <taxon>eudicotyledons</taxon>
        <taxon>Gunneridae</taxon>
        <taxon>Pentapetalae</taxon>
        <taxon>asterids</taxon>
        <taxon>Ericales</taxon>
        <taxon>Theaceae</taxon>
        <taxon>Camellia</taxon>
    </lineage>
</organism>
<name>A0ACC0G1Y9_9ERIC</name>
<accession>A0ACC0G1Y9</accession>
<reference evidence="1 2" key="1">
    <citation type="journal article" date="2022" name="Plant J.">
        <title>Chromosome-level genome of Camellia lanceoleosa provides a valuable resource for understanding genome evolution and self-incompatibility.</title>
        <authorList>
            <person name="Gong W."/>
            <person name="Xiao S."/>
            <person name="Wang L."/>
            <person name="Liao Z."/>
            <person name="Chang Y."/>
            <person name="Mo W."/>
            <person name="Hu G."/>
            <person name="Li W."/>
            <person name="Zhao G."/>
            <person name="Zhu H."/>
            <person name="Hu X."/>
            <person name="Ji K."/>
            <person name="Xiang X."/>
            <person name="Song Q."/>
            <person name="Yuan D."/>
            <person name="Jin S."/>
            <person name="Zhang L."/>
        </authorList>
    </citation>
    <scope>NUCLEOTIDE SEQUENCE [LARGE SCALE GENOMIC DNA]</scope>
    <source>
        <strain evidence="1">SQ_2022a</strain>
    </source>
</reference>
<keyword evidence="2" id="KW-1185">Reference proteome</keyword>
<gene>
    <name evidence="1" type="ORF">LOK49_LG11G01218</name>
</gene>